<evidence type="ECO:0008006" key="3">
    <source>
        <dbReference type="Google" id="ProtNLM"/>
    </source>
</evidence>
<name>A0AAU7DSN6_9MICO</name>
<dbReference type="AlphaFoldDB" id="A0AAU7DSN6"/>
<reference evidence="2" key="1">
    <citation type="submission" date="2024-02" db="EMBL/GenBank/DDBJ databases">
        <title>Tomenella chthoni gen. nov. sp. nov., a member of the family Jonesiaceae isolated from bat guano.</title>
        <authorList>
            <person name="Miller S.L."/>
            <person name="King J."/>
            <person name="Sankaranarayanan K."/>
            <person name="Lawson P.A."/>
        </authorList>
    </citation>
    <scope>NUCLEOTIDE SEQUENCE</scope>
    <source>
        <strain evidence="2">BS-20</strain>
    </source>
</reference>
<feature type="transmembrane region" description="Helical" evidence="1">
    <location>
        <begin position="80"/>
        <end position="106"/>
    </location>
</feature>
<feature type="transmembrane region" description="Helical" evidence="1">
    <location>
        <begin position="21"/>
        <end position="42"/>
    </location>
</feature>
<organism evidence="2">
    <name type="scientific">Jonesiaceae bacterium BS-20</name>
    <dbReference type="NCBI Taxonomy" id="3120821"/>
    <lineage>
        <taxon>Bacteria</taxon>
        <taxon>Bacillati</taxon>
        <taxon>Actinomycetota</taxon>
        <taxon>Actinomycetes</taxon>
        <taxon>Micrococcales</taxon>
        <taxon>Jonesiaceae</taxon>
    </lineage>
</organism>
<keyword evidence="1" id="KW-1133">Transmembrane helix</keyword>
<evidence type="ECO:0000256" key="1">
    <source>
        <dbReference type="SAM" id="Phobius"/>
    </source>
</evidence>
<sequence>MGNNEDAYTPANIVRYILDPGFYVLTVVACVLVVVGVNVAAGDTNGDQPLFFGLAVGAGVLPVAWMVLRTLWSGKPDSRLVLQSVTLASLMSACANMIVGVVMVLLPPTAQKIADARGPANDWHYYFTPDLGNPATNVLLSVGLMGFIAALLTGLLLVVFVVLPIMALTNADRLVAQNLLDTAPQHRKANVFSVRLTALLLALIFVMVTAIVVGKEFSQTQPFLMAMTQSWRVFMSPGTFWGEAVWTLGALLVPVVIVLLIVIRTKQRPDYAAREALGVNAIGDRLKTQTVNPKVSRNEHAPK</sequence>
<proteinExistence type="predicted"/>
<protein>
    <recommendedName>
        <fullName evidence="3">Integral membrane protein</fullName>
    </recommendedName>
</protein>
<feature type="transmembrane region" description="Helical" evidence="1">
    <location>
        <begin position="138"/>
        <end position="171"/>
    </location>
</feature>
<keyword evidence="1" id="KW-0472">Membrane</keyword>
<accession>A0AAU7DSN6</accession>
<dbReference type="EMBL" id="CP146203">
    <property type="protein sequence ID" value="XBH20349.1"/>
    <property type="molecule type" value="Genomic_DNA"/>
</dbReference>
<evidence type="ECO:0000313" key="2">
    <source>
        <dbReference type="EMBL" id="XBH20349.1"/>
    </source>
</evidence>
<feature type="transmembrane region" description="Helical" evidence="1">
    <location>
        <begin position="244"/>
        <end position="263"/>
    </location>
</feature>
<keyword evidence="1" id="KW-0812">Transmembrane</keyword>
<feature type="transmembrane region" description="Helical" evidence="1">
    <location>
        <begin position="192"/>
        <end position="213"/>
    </location>
</feature>
<feature type="transmembrane region" description="Helical" evidence="1">
    <location>
        <begin position="48"/>
        <end position="68"/>
    </location>
</feature>
<gene>
    <name evidence="2" type="ORF">V5R04_08790</name>
</gene>